<evidence type="ECO:0000313" key="1">
    <source>
        <dbReference type="EMBL" id="KFA68852.1"/>
    </source>
</evidence>
<organism evidence="1 2">
    <name type="scientific">Stachybotrys chlorohalonatus (strain IBT 40285)</name>
    <dbReference type="NCBI Taxonomy" id="1283841"/>
    <lineage>
        <taxon>Eukaryota</taxon>
        <taxon>Fungi</taxon>
        <taxon>Dikarya</taxon>
        <taxon>Ascomycota</taxon>
        <taxon>Pezizomycotina</taxon>
        <taxon>Sordariomycetes</taxon>
        <taxon>Hypocreomycetidae</taxon>
        <taxon>Hypocreales</taxon>
        <taxon>Stachybotryaceae</taxon>
        <taxon>Stachybotrys</taxon>
    </lineage>
</organism>
<dbReference type="Proteomes" id="UP000028524">
    <property type="component" value="Unassembled WGS sequence"/>
</dbReference>
<dbReference type="HOGENOM" id="CLU_662526_0_0_1"/>
<keyword evidence="2" id="KW-1185">Reference proteome</keyword>
<evidence type="ECO:0000313" key="2">
    <source>
        <dbReference type="Proteomes" id="UP000028524"/>
    </source>
</evidence>
<dbReference type="OrthoDB" id="5087753at2759"/>
<dbReference type="EMBL" id="KL659708">
    <property type="protein sequence ID" value="KFA68852.1"/>
    <property type="molecule type" value="Genomic_DNA"/>
</dbReference>
<reference evidence="1 2" key="1">
    <citation type="journal article" date="2014" name="BMC Genomics">
        <title>Comparative genome sequencing reveals chemotype-specific gene clusters in the toxigenic black mold Stachybotrys.</title>
        <authorList>
            <person name="Semeiks J."/>
            <person name="Borek D."/>
            <person name="Otwinowski Z."/>
            <person name="Grishin N.V."/>
        </authorList>
    </citation>
    <scope>NUCLEOTIDE SEQUENCE [LARGE SCALE GENOMIC DNA]</scope>
    <source>
        <strain evidence="1 2">IBT 40285</strain>
    </source>
</reference>
<protein>
    <submittedName>
        <fullName evidence="1">Uncharacterized protein</fullName>
    </submittedName>
</protein>
<dbReference type="OMA" id="AGWAMEI"/>
<gene>
    <name evidence="1" type="ORF">S40285_01138</name>
</gene>
<sequence>MRVFIPITDPIAEQAKFCAGCRLSAGRLYPRVIKDTNIFFYPEFWHNVEKTSSAKERKSELAKACKRWAAISKSVPERRTAPITVEELAKELAPHPLVATKPQTLCSLLVLQWQQYQIAGQKEYLKDMQNTIVRASPELKYGPYTGNEGTDAFMDFDEELSSGNARKLVGELKNAAPAMVTLDPDIVQRIHHILCLDADVERADNNDSASGTPLCEQFTADTLGFFLEMCHLKIPTAEFHQDIIKDLIIKEVLPVVKVYQNHMAAIPSSSFVSWTASRKSEGVDSVAADLHVTLSAMREAVKAMEISANRSTQTLIEQHGAVLNHGSLEVLMGRMGNAVDVDAMRSYCEQLGAIHAAQHAVDSLKAVELFHQLETSLENILKEWAKDNGGVVDYLIGQSGTERGLSKTTHMYYSW</sequence>
<dbReference type="AlphaFoldDB" id="A0A084QY17"/>
<name>A0A084QY17_STAC4</name>
<proteinExistence type="predicted"/>
<accession>A0A084QY17</accession>
<dbReference type="InParanoid" id="A0A084QY17"/>